<evidence type="ECO:0000259" key="1">
    <source>
        <dbReference type="Pfam" id="PF04986"/>
    </source>
</evidence>
<protein>
    <recommendedName>
        <fullName evidence="1">Transposase IS801/IS1294 domain-containing protein</fullName>
    </recommendedName>
</protein>
<sequence length="39" mass="4689">MTLLRGEFIRRFLLYVSPNGFHRVRHYGLIGKGYNSYQE</sequence>
<reference evidence="2" key="1">
    <citation type="journal article" date="2005" name="Proc. Natl. Acad. Sci. U.S.A.">
        <title>The psychrophilic lifestyle as revealed by the genome sequence of Colwellia psychrerythraea 34H through genomic and proteomic analyses.</title>
        <authorList>
            <person name="Methe B.A."/>
            <person name="Nelson K.E."/>
            <person name="Deming J.W."/>
            <person name="Momen B."/>
            <person name="Melamud E."/>
            <person name="Zhang X."/>
            <person name="Moult J."/>
            <person name="Madupu R."/>
            <person name="Nelson W.C."/>
            <person name="Dodson R.J."/>
            <person name="Brinkac L.M."/>
            <person name="Daugherty S.C."/>
            <person name="Durkin A.S."/>
            <person name="DeBoy R.T."/>
            <person name="Kolonay J.F."/>
            <person name="Sullivan S.A."/>
            <person name="Zhou L."/>
            <person name="Davidsen T.M."/>
            <person name="Wu M."/>
            <person name="Huston A.L."/>
            <person name="Lewis M."/>
            <person name="Weaver B."/>
            <person name="Weidman J.F."/>
            <person name="Khouri H."/>
            <person name="Utterback T.R."/>
            <person name="Feldblyum T.V."/>
            <person name="Fraser C.M."/>
        </authorList>
    </citation>
    <scope>NUCLEOTIDE SEQUENCE [LARGE SCALE GENOMIC DNA]</scope>
    <source>
        <strain evidence="2">34H</strain>
    </source>
</reference>
<dbReference type="GO" id="GO:0003677">
    <property type="term" value="F:DNA binding"/>
    <property type="evidence" value="ECO:0007669"/>
    <property type="project" value="InterPro"/>
</dbReference>
<accession>Q483H2</accession>
<dbReference type="KEGG" id="cps:CPS_2067"/>
<dbReference type="HOGENOM" id="CLU_3307977_0_0_6"/>
<gene>
    <name evidence="2" type="ordered locus">CPS_2067</name>
</gene>
<dbReference type="GO" id="GO:0004803">
    <property type="term" value="F:transposase activity"/>
    <property type="evidence" value="ECO:0007669"/>
    <property type="project" value="InterPro"/>
</dbReference>
<organism evidence="2 3">
    <name type="scientific">Colwellia psychrerythraea (strain 34H / ATCC BAA-681)</name>
    <name type="common">Vibrio psychroerythus</name>
    <dbReference type="NCBI Taxonomy" id="167879"/>
    <lineage>
        <taxon>Bacteria</taxon>
        <taxon>Pseudomonadati</taxon>
        <taxon>Pseudomonadota</taxon>
        <taxon>Gammaproteobacteria</taxon>
        <taxon>Alteromonadales</taxon>
        <taxon>Colwelliaceae</taxon>
        <taxon>Colwellia</taxon>
    </lineage>
</organism>
<feature type="domain" description="Transposase IS801/IS1294" evidence="1">
    <location>
        <begin position="1"/>
        <end position="31"/>
    </location>
</feature>
<evidence type="ECO:0000313" key="3">
    <source>
        <dbReference type="Proteomes" id="UP000000547"/>
    </source>
</evidence>
<proteinExistence type="predicted"/>
<dbReference type="Pfam" id="PF04986">
    <property type="entry name" value="Y2_Tnp"/>
    <property type="match status" value="1"/>
</dbReference>
<dbReference type="Proteomes" id="UP000000547">
    <property type="component" value="Chromosome"/>
</dbReference>
<dbReference type="InterPro" id="IPR007069">
    <property type="entry name" value="Transposase_32"/>
</dbReference>
<name>Q483H2_COLP3</name>
<dbReference type="EMBL" id="CP000083">
    <property type="protein sequence ID" value="AAZ24200.1"/>
    <property type="molecule type" value="Genomic_DNA"/>
</dbReference>
<dbReference type="AlphaFoldDB" id="Q483H2"/>
<evidence type="ECO:0000313" key="2">
    <source>
        <dbReference type="EMBL" id="AAZ24200.1"/>
    </source>
</evidence>
<dbReference type="GO" id="GO:0006313">
    <property type="term" value="P:DNA transposition"/>
    <property type="evidence" value="ECO:0007669"/>
    <property type="project" value="InterPro"/>
</dbReference>